<dbReference type="Pfam" id="PF11337">
    <property type="entry name" value="DUF3139"/>
    <property type="match status" value="1"/>
</dbReference>
<dbReference type="AlphaFoldDB" id="A0A4Z0GQP2"/>
<protein>
    <submittedName>
        <fullName evidence="1">DUF3139 domain-containing protein</fullName>
    </submittedName>
</protein>
<organism evidence="1 2">
    <name type="scientific">Sporolactobacillus shoreae</name>
    <dbReference type="NCBI Taxonomy" id="1465501"/>
    <lineage>
        <taxon>Bacteria</taxon>
        <taxon>Bacillati</taxon>
        <taxon>Bacillota</taxon>
        <taxon>Bacilli</taxon>
        <taxon>Bacillales</taxon>
        <taxon>Sporolactobacillaceae</taxon>
        <taxon>Sporolactobacillus</taxon>
    </lineage>
</organism>
<evidence type="ECO:0000313" key="2">
    <source>
        <dbReference type="Proteomes" id="UP000298347"/>
    </source>
</evidence>
<dbReference type="Proteomes" id="UP000298347">
    <property type="component" value="Unassembled WGS sequence"/>
</dbReference>
<comment type="caution">
    <text evidence="1">The sequence shown here is derived from an EMBL/GenBank/DDBJ whole genome shotgun (WGS) entry which is preliminary data.</text>
</comment>
<gene>
    <name evidence="1" type="ORF">E4665_08940</name>
</gene>
<evidence type="ECO:0000313" key="1">
    <source>
        <dbReference type="EMBL" id="TGA98353.1"/>
    </source>
</evidence>
<sequence length="144" mass="16769">MISIKKKRKVIILTVLIVIIASGLFASHFYWAHKRDVAWAAINQYIEKQGIKKSDIKVSSFFTQDDGQYHRFIYVQGEKPNIAYEYIYKAEIRQVYFTAEYIDRKLILKHEWGGAGLLDSEMNTLKYAPLKNSYGYGSKYDVTP</sequence>
<dbReference type="RefSeq" id="WP_135348440.1">
    <property type="nucleotide sequence ID" value="NZ_SRJD01000008.1"/>
</dbReference>
<accession>A0A4Z0GQP2</accession>
<reference evidence="1 2" key="1">
    <citation type="journal article" date="2015" name="Int. J. Syst. Evol. Microbiol.">
        <title>Sporolactobacillus shoreae sp. nov. and Sporolactobacillus spathodeae sp. nov., two spore-forming lactic acid bacteria isolated from tree barks in Thailand.</title>
        <authorList>
            <person name="Thamacharoensuk T."/>
            <person name="Kitahara M."/>
            <person name="Ohkuma M."/>
            <person name="Thongchul N."/>
            <person name="Tanasupawat S."/>
        </authorList>
    </citation>
    <scope>NUCLEOTIDE SEQUENCE [LARGE SCALE GENOMIC DNA]</scope>
    <source>
        <strain evidence="1 2">BK92</strain>
    </source>
</reference>
<dbReference type="OrthoDB" id="2924757at2"/>
<name>A0A4Z0GQP2_9BACL</name>
<dbReference type="InterPro" id="IPR021486">
    <property type="entry name" value="DUF3139"/>
</dbReference>
<keyword evidence="2" id="KW-1185">Reference proteome</keyword>
<proteinExistence type="predicted"/>
<dbReference type="EMBL" id="SRJD01000008">
    <property type="protein sequence ID" value="TGA98353.1"/>
    <property type="molecule type" value="Genomic_DNA"/>
</dbReference>